<dbReference type="eggNOG" id="ENOG502SKUZ">
    <property type="taxonomic scope" value="Eukaryota"/>
</dbReference>
<dbReference type="InterPro" id="IPR000757">
    <property type="entry name" value="Beta-glucanase-like"/>
</dbReference>
<dbReference type="CDD" id="cd08023">
    <property type="entry name" value="GH16_laminarinase_like"/>
    <property type="match status" value="1"/>
</dbReference>
<dbReference type="SUPFAM" id="SSF49899">
    <property type="entry name" value="Concanavalin A-like lectins/glucanases"/>
    <property type="match status" value="1"/>
</dbReference>
<evidence type="ECO:0000313" key="3">
    <source>
        <dbReference type="Proteomes" id="UP000016924"/>
    </source>
</evidence>
<organism evidence="2 3">
    <name type="scientific">Coniosporium apollinis (strain CBS 100218)</name>
    <name type="common">Rock-inhabiting black yeast</name>
    <dbReference type="NCBI Taxonomy" id="1168221"/>
    <lineage>
        <taxon>Eukaryota</taxon>
        <taxon>Fungi</taxon>
        <taxon>Dikarya</taxon>
        <taxon>Ascomycota</taxon>
        <taxon>Pezizomycotina</taxon>
        <taxon>Dothideomycetes</taxon>
        <taxon>Dothideomycetes incertae sedis</taxon>
        <taxon>Coniosporium</taxon>
    </lineage>
</organism>
<dbReference type="PANTHER" id="PTHR10963:SF53">
    <property type="entry name" value="GH16 DOMAIN-CONTAINING PROTEIN"/>
    <property type="match status" value="1"/>
</dbReference>
<dbReference type="GO" id="GO:0004553">
    <property type="term" value="F:hydrolase activity, hydrolyzing O-glycosyl compounds"/>
    <property type="evidence" value="ECO:0007669"/>
    <property type="project" value="InterPro"/>
</dbReference>
<dbReference type="InterPro" id="IPR013320">
    <property type="entry name" value="ConA-like_dom_sf"/>
</dbReference>
<protein>
    <recommendedName>
        <fullName evidence="1">GH16 domain-containing protein</fullName>
    </recommendedName>
</protein>
<keyword evidence="3" id="KW-1185">Reference proteome</keyword>
<name>R7YY26_CONA1</name>
<gene>
    <name evidence="2" type="ORF">W97_06252</name>
</gene>
<dbReference type="Gene3D" id="2.60.120.200">
    <property type="match status" value="1"/>
</dbReference>
<dbReference type="STRING" id="1168221.R7YY26"/>
<dbReference type="PROSITE" id="PS51762">
    <property type="entry name" value="GH16_2"/>
    <property type="match status" value="1"/>
</dbReference>
<dbReference type="HOGENOM" id="CLU_054797_0_0_1"/>
<dbReference type="GeneID" id="19903563"/>
<dbReference type="GO" id="GO:0005975">
    <property type="term" value="P:carbohydrate metabolic process"/>
    <property type="evidence" value="ECO:0007669"/>
    <property type="project" value="InterPro"/>
</dbReference>
<dbReference type="InterPro" id="IPR050546">
    <property type="entry name" value="Glycosyl_Hydrlase_16"/>
</dbReference>
<feature type="domain" description="GH16" evidence="1">
    <location>
        <begin position="19"/>
        <end position="283"/>
    </location>
</feature>
<dbReference type="AlphaFoldDB" id="R7YY26"/>
<evidence type="ECO:0000313" key="2">
    <source>
        <dbReference type="EMBL" id="EON66850.1"/>
    </source>
</evidence>
<evidence type="ECO:0000259" key="1">
    <source>
        <dbReference type="PROSITE" id="PS51762"/>
    </source>
</evidence>
<dbReference type="EMBL" id="JH767583">
    <property type="protein sequence ID" value="EON66850.1"/>
    <property type="molecule type" value="Genomic_DNA"/>
</dbReference>
<accession>R7YY26</accession>
<dbReference type="RefSeq" id="XP_007782167.1">
    <property type="nucleotide sequence ID" value="XM_007783977.1"/>
</dbReference>
<sequence>MRRFKDRLLSELQDAIQKPTQTDCPPPPPYWQPVFSPSLEVSQHFKHQLGDHGWGNNELQNYVASPQNSFHRNGKLVLRAIADSSAPRDKYTSARLTSHQTLGRQRGYLTATITAPCASGIWPALWLLPSEPFKWPEDGEVDIFESWNGDYMNHSCLHWGHYNGQDHDKHRACETRMPHMSHAEGCTFALAWEQPEDGQGGRMVWYIDGRAVMKATIPQGTRRMEDWQVIINVAMGGNVTQGQIPRDGSYEFVVHSISLHEEPSGGWAKFERDWRSAKEGHTM</sequence>
<dbReference type="OrthoDB" id="192832at2759"/>
<reference evidence="3" key="1">
    <citation type="submission" date="2012-06" db="EMBL/GenBank/DDBJ databases">
        <title>The genome sequence of Coniosporium apollinis CBS 100218.</title>
        <authorList>
            <consortium name="The Broad Institute Genome Sequencing Platform"/>
            <person name="Cuomo C."/>
            <person name="Gorbushina A."/>
            <person name="Noack S."/>
            <person name="Walker B."/>
            <person name="Young S.K."/>
            <person name="Zeng Q."/>
            <person name="Gargeya S."/>
            <person name="Fitzgerald M."/>
            <person name="Haas B."/>
            <person name="Abouelleil A."/>
            <person name="Alvarado L."/>
            <person name="Arachchi H.M."/>
            <person name="Berlin A.M."/>
            <person name="Chapman S.B."/>
            <person name="Goldberg J."/>
            <person name="Griggs A."/>
            <person name="Gujja S."/>
            <person name="Hansen M."/>
            <person name="Howarth C."/>
            <person name="Imamovic A."/>
            <person name="Larimer J."/>
            <person name="McCowan C."/>
            <person name="Montmayeur A."/>
            <person name="Murphy C."/>
            <person name="Neiman D."/>
            <person name="Pearson M."/>
            <person name="Priest M."/>
            <person name="Roberts A."/>
            <person name="Saif S."/>
            <person name="Shea T."/>
            <person name="Sisk P."/>
            <person name="Sykes S."/>
            <person name="Wortman J."/>
            <person name="Nusbaum C."/>
            <person name="Birren B."/>
        </authorList>
    </citation>
    <scope>NUCLEOTIDE SEQUENCE [LARGE SCALE GENOMIC DNA]</scope>
    <source>
        <strain evidence="3">CBS 100218</strain>
    </source>
</reference>
<dbReference type="Pfam" id="PF26113">
    <property type="entry name" value="GH16_XgeA"/>
    <property type="match status" value="1"/>
</dbReference>
<dbReference type="Proteomes" id="UP000016924">
    <property type="component" value="Unassembled WGS sequence"/>
</dbReference>
<dbReference type="OMA" id="TCLHWGH"/>
<dbReference type="PANTHER" id="PTHR10963">
    <property type="entry name" value="GLYCOSYL HYDROLASE-RELATED"/>
    <property type="match status" value="1"/>
</dbReference>
<proteinExistence type="predicted"/>